<feature type="transmembrane region" description="Helical" evidence="10">
    <location>
        <begin position="58"/>
        <end position="77"/>
    </location>
</feature>
<evidence type="ECO:0000256" key="7">
    <source>
        <dbReference type="ARBA" id="ARBA00023002"/>
    </source>
</evidence>
<dbReference type="AlphaFoldDB" id="A0A816UNJ4"/>
<gene>
    <name evidence="11" type="ORF">DARMORV10_C08P51440.1</name>
</gene>
<name>A0A816UNJ4_BRANA</name>
<keyword evidence="6 10" id="KW-1133">Transmembrane helix</keyword>
<evidence type="ECO:0000256" key="1">
    <source>
        <dbReference type="ARBA" id="ARBA00004141"/>
    </source>
</evidence>
<dbReference type="GO" id="GO:0006636">
    <property type="term" value="P:unsaturated fatty acid biosynthetic process"/>
    <property type="evidence" value="ECO:0007669"/>
    <property type="project" value="UniProtKB-UniPathway"/>
</dbReference>
<evidence type="ECO:0000256" key="5">
    <source>
        <dbReference type="ARBA" id="ARBA00022832"/>
    </source>
</evidence>
<comment type="subcellular location">
    <subcellularLocation>
        <location evidence="1">Membrane</location>
        <topology evidence="1">Multi-pass membrane protein</topology>
    </subcellularLocation>
</comment>
<keyword evidence="9 10" id="KW-0472">Membrane</keyword>
<dbReference type="UniPathway" id="UPA00658"/>
<comment type="pathway">
    <text evidence="2">Lipid metabolism; polyunsaturated fatty acid biosynthesis.</text>
</comment>
<evidence type="ECO:0000256" key="4">
    <source>
        <dbReference type="ARBA" id="ARBA00022692"/>
    </source>
</evidence>
<dbReference type="GO" id="GO:0016020">
    <property type="term" value="C:membrane"/>
    <property type="evidence" value="ECO:0007669"/>
    <property type="project" value="UniProtKB-SubCell"/>
</dbReference>
<dbReference type="Proteomes" id="UP001295469">
    <property type="component" value="Chromosome C08"/>
</dbReference>
<evidence type="ECO:0000313" key="11">
    <source>
        <dbReference type="EMBL" id="CAF2116519.1"/>
    </source>
</evidence>
<comment type="similarity">
    <text evidence="3">Belongs to the fatty acid desaturase type 1 family.</text>
</comment>
<keyword evidence="5" id="KW-0276">Fatty acid metabolism</keyword>
<evidence type="ECO:0000256" key="2">
    <source>
        <dbReference type="ARBA" id="ARBA00005105"/>
    </source>
</evidence>
<evidence type="ECO:0000256" key="9">
    <source>
        <dbReference type="ARBA" id="ARBA00023136"/>
    </source>
</evidence>
<dbReference type="InterPro" id="IPR015876">
    <property type="entry name" value="Acyl-CoA_DS"/>
</dbReference>
<evidence type="ECO:0000256" key="10">
    <source>
        <dbReference type="SAM" id="Phobius"/>
    </source>
</evidence>
<evidence type="ECO:0000256" key="3">
    <source>
        <dbReference type="ARBA" id="ARBA00009295"/>
    </source>
</evidence>
<evidence type="ECO:0000256" key="6">
    <source>
        <dbReference type="ARBA" id="ARBA00022989"/>
    </source>
</evidence>
<dbReference type="PANTHER" id="PTHR11351:SF71">
    <property type="entry name" value="DELTA-9 DESATURASE-LIKE 1 PROTEIN-RELATED"/>
    <property type="match status" value="1"/>
</dbReference>
<protein>
    <submittedName>
        <fullName evidence="11">(rape) hypothetical protein</fullName>
    </submittedName>
</protein>
<keyword evidence="8" id="KW-0443">Lipid metabolism</keyword>
<accession>A0A816UNJ4</accession>
<proteinExistence type="inferred from homology"/>
<reference evidence="11" key="1">
    <citation type="submission" date="2021-01" db="EMBL/GenBank/DDBJ databases">
        <authorList>
            <consortium name="Genoscope - CEA"/>
            <person name="William W."/>
        </authorList>
    </citation>
    <scope>NUCLEOTIDE SEQUENCE</scope>
</reference>
<organism evidence="11">
    <name type="scientific">Brassica napus</name>
    <name type="common">Rape</name>
    <dbReference type="NCBI Taxonomy" id="3708"/>
    <lineage>
        <taxon>Eukaryota</taxon>
        <taxon>Viridiplantae</taxon>
        <taxon>Streptophyta</taxon>
        <taxon>Embryophyta</taxon>
        <taxon>Tracheophyta</taxon>
        <taxon>Spermatophyta</taxon>
        <taxon>Magnoliopsida</taxon>
        <taxon>eudicotyledons</taxon>
        <taxon>Gunneridae</taxon>
        <taxon>Pentapetalae</taxon>
        <taxon>rosids</taxon>
        <taxon>malvids</taxon>
        <taxon>Brassicales</taxon>
        <taxon>Brassicaceae</taxon>
        <taxon>Brassiceae</taxon>
        <taxon>Brassica</taxon>
    </lineage>
</organism>
<keyword evidence="7" id="KW-0560">Oxidoreductase</keyword>
<dbReference type="EMBL" id="HG994372">
    <property type="protein sequence ID" value="CAF2116519.1"/>
    <property type="molecule type" value="Genomic_DNA"/>
</dbReference>
<keyword evidence="4 10" id="KW-0812">Transmembrane</keyword>
<evidence type="ECO:0000256" key="8">
    <source>
        <dbReference type="ARBA" id="ARBA00023098"/>
    </source>
</evidence>
<sequence>MDDTTKEDGSGSSRKAVRKEKRSYIFRKWTWIDVMKASSVGTVHLLCVLAPFNFEWEALLFGVILAIMSALTITFSYHRNLAHRRFKLPKWLEYSFAYSALFALQVNII</sequence>
<dbReference type="PANTHER" id="PTHR11351">
    <property type="entry name" value="ACYL-COA DESATURASE"/>
    <property type="match status" value="1"/>
</dbReference>
<dbReference type="GO" id="GO:0016717">
    <property type="term" value="F:oxidoreductase activity, acting on paired donors, with oxidation of a pair of donors resulting in the reduction of molecular oxygen to two molecules of water"/>
    <property type="evidence" value="ECO:0007669"/>
    <property type="project" value="InterPro"/>
</dbReference>